<dbReference type="GO" id="GO:0007165">
    <property type="term" value="P:signal transduction"/>
    <property type="evidence" value="ECO:0007669"/>
    <property type="project" value="TreeGrafter"/>
</dbReference>
<dbReference type="PANTHER" id="PTHR32060:SF30">
    <property type="entry name" value="CARBOXY-TERMINAL PROCESSING PROTEASE CTPA"/>
    <property type="match status" value="1"/>
</dbReference>
<dbReference type="AlphaFoldDB" id="A0A645CRS8"/>
<evidence type="ECO:0000313" key="2">
    <source>
        <dbReference type="EMBL" id="MPM79621.1"/>
    </source>
</evidence>
<gene>
    <name evidence="2" type="ORF">SDC9_126660</name>
</gene>
<dbReference type="Gene3D" id="1.10.101.10">
    <property type="entry name" value="PGBD-like superfamily/PGBD"/>
    <property type="match status" value="1"/>
</dbReference>
<dbReference type="SUPFAM" id="SSF47090">
    <property type="entry name" value="PGBD-like"/>
    <property type="match status" value="1"/>
</dbReference>
<dbReference type="InterPro" id="IPR002477">
    <property type="entry name" value="Peptidoglycan-bd-like"/>
</dbReference>
<dbReference type="GO" id="GO:0008236">
    <property type="term" value="F:serine-type peptidase activity"/>
    <property type="evidence" value="ECO:0007669"/>
    <property type="project" value="InterPro"/>
</dbReference>
<dbReference type="InterPro" id="IPR036366">
    <property type="entry name" value="PGBDSf"/>
</dbReference>
<accession>A0A645CRS8</accession>
<sequence>METAKLLVPEGKIFSITYANDYTSEEFSTLKDRGFPVVVLVNQYSASASEVLAGALQDSGDPIVGVSTYGKGVGQSSSALTNGSGLTFTTSNWYTRNGHWVAGVGLTPNLFIVDVSFPLGVIESEKMKTNDTHLLQAKLTALGYPVTEEGFGPITQLALGAYQKAIGLEVTGQLNLETVQQLNADCYALPLTETDVQWEAAFAELKGILEK</sequence>
<protein>
    <recommendedName>
        <fullName evidence="1">Tail specific protease domain-containing protein</fullName>
    </recommendedName>
</protein>
<feature type="domain" description="Tail specific protease" evidence="1">
    <location>
        <begin position="1"/>
        <end position="113"/>
    </location>
</feature>
<name>A0A645CRS8_9ZZZZ</name>
<organism evidence="2">
    <name type="scientific">bioreactor metagenome</name>
    <dbReference type="NCBI Taxonomy" id="1076179"/>
    <lineage>
        <taxon>unclassified sequences</taxon>
        <taxon>metagenomes</taxon>
        <taxon>ecological metagenomes</taxon>
    </lineage>
</organism>
<dbReference type="Gene3D" id="3.90.226.10">
    <property type="entry name" value="2-enoyl-CoA Hydratase, Chain A, domain 1"/>
    <property type="match status" value="1"/>
</dbReference>
<proteinExistence type="predicted"/>
<dbReference type="InterPro" id="IPR005151">
    <property type="entry name" value="Tail-specific_protease"/>
</dbReference>
<dbReference type="SUPFAM" id="SSF52096">
    <property type="entry name" value="ClpP/crotonase"/>
    <property type="match status" value="1"/>
</dbReference>
<reference evidence="2" key="1">
    <citation type="submission" date="2019-08" db="EMBL/GenBank/DDBJ databases">
        <authorList>
            <person name="Kucharzyk K."/>
            <person name="Murdoch R.W."/>
            <person name="Higgins S."/>
            <person name="Loffler F."/>
        </authorList>
    </citation>
    <scope>NUCLEOTIDE SEQUENCE</scope>
</reference>
<dbReference type="EMBL" id="VSSQ01029472">
    <property type="protein sequence ID" value="MPM79621.1"/>
    <property type="molecule type" value="Genomic_DNA"/>
</dbReference>
<dbReference type="Gene3D" id="3.30.750.44">
    <property type="match status" value="1"/>
</dbReference>
<dbReference type="PANTHER" id="PTHR32060">
    <property type="entry name" value="TAIL-SPECIFIC PROTEASE"/>
    <property type="match status" value="1"/>
</dbReference>
<dbReference type="GO" id="GO:0030288">
    <property type="term" value="C:outer membrane-bounded periplasmic space"/>
    <property type="evidence" value="ECO:0007669"/>
    <property type="project" value="TreeGrafter"/>
</dbReference>
<dbReference type="InterPro" id="IPR029045">
    <property type="entry name" value="ClpP/crotonase-like_dom_sf"/>
</dbReference>
<dbReference type="InterPro" id="IPR036365">
    <property type="entry name" value="PGBD-like_sf"/>
</dbReference>
<evidence type="ECO:0000259" key="1">
    <source>
        <dbReference type="SMART" id="SM00245"/>
    </source>
</evidence>
<comment type="caution">
    <text evidence="2">The sequence shown here is derived from an EMBL/GenBank/DDBJ whole genome shotgun (WGS) entry which is preliminary data.</text>
</comment>
<dbReference type="Pfam" id="PF01471">
    <property type="entry name" value="PG_binding_1"/>
    <property type="match status" value="1"/>
</dbReference>
<dbReference type="Pfam" id="PF03572">
    <property type="entry name" value="Peptidase_S41"/>
    <property type="match status" value="1"/>
</dbReference>
<dbReference type="SMART" id="SM00245">
    <property type="entry name" value="TSPc"/>
    <property type="match status" value="1"/>
</dbReference>
<dbReference type="GO" id="GO:0006508">
    <property type="term" value="P:proteolysis"/>
    <property type="evidence" value="ECO:0007669"/>
    <property type="project" value="InterPro"/>
</dbReference>
<dbReference type="GO" id="GO:0004175">
    <property type="term" value="F:endopeptidase activity"/>
    <property type="evidence" value="ECO:0007669"/>
    <property type="project" value="TreeGrafter"/>
</dbReference>